<comment type="caution">
    <text evidence="3">The sequence shown here is derived from an EMBL/GenBank/DDBJ whole genome shotgun (WGS) entry which is preliminary data.</text>
</comment>
<protein>
    <submittedName>
        <fullName evidence="3">Uncharacterized protein</fullName>
    </submittedName>
</protein>
<name>A0ABT4W0N1_9RHOB</name>
<dbReference type="Proteomes" id="UP001528040">
    <property type="component" value="Unassembled WGS sequence"/>
</dbReference>
<feature type="transmembrane region" description="Helical" evidence="2">
    <location>
        <begin position="51"/>
        <end position="69"/>
    </location>
</feature>
<gene>
    <name evidence="3" type="ORF">O2N63_04455</name>
</gene>
<keyword evidence="2" id="KW-0812">Transmembrane</keyword>
<reference evidence="3 4" key="1">
    <citation type="submission" date="2023-01" db="EMBL/GenBank/DDBJ databases">
        <authorList>
            <person name="Yoon J.-W."/>
        </authorList>
    </citation>
    <scope>NUCLEOTIDE SEQUENCE [LARGE SCALE GENOMIC DNA]</scope>
    <source>
        <strain evidence="3 4">KMU-50</strain>
    </source>
</reference>
<evidence type="ECO:0000313" key="4">
    <source>
        <dbReference type="Proteomes" id="UP001528040"/>
    </source>
</evidence>
<sequence>MYDEQRPKRLEKWGLRATLLYLIVLVGGLPVAAYFGAIELKPLGLNEIGDFLAGAFGPLAIFWIVLGFLQQGEELRNSVNALKLQADELKSSVEQQKAMVGITEQQLKLDIQVREEQTKVSISKDLPFVQLRGGGSISSGGKRQYRYHLKNIGAACTEGLIVLADNDELEVPRNGIPYLDQNSEFEISLNNKDGRQLDVSKTYVLEVTTFNIRNQKRSQRFEIGPGQPKLVWCDPEVQ</sequence>
<keyword evidence="1" id="KW-0175">Coiled coil</keyword>
<keyword evidence="2" id="KW-0472">Membrane</keyword>
<dbReference type="RefSeq" id="WP_271053029.1">
    <property type="nucleotide sequence ID" value="NZ_JAQIIO010000002.1"/>
</dbReference>
<evidence type="ECO:0000313" key="3">
    <source>
        <dbReference type="EMBL" id="MDA5093333.1"/>
    </source>
</evidence>
<keyword evidence="4" id="KW-1185">Reference proteome</keyword>
<keyword evidence="2" id="KW-1133">Transmembrane helix</keyword>
<proteinExistence type="predicted"/>
<evidence type="ECO:0000256" key="2">
    <source>
        <dbReference type="SAM" id="Phobius"/>
    </source>
</evidence>
<organism evidence="3 4">
    <name type="scientific">Aliiroseovarius salicola</name>
    <dbReference type="NCBI Taxonomy" id="3009082"/>
    <lineage>
        <taxon>Bacteria</taxon>
        <taxon>Pseudomonadati</taxon>
        <taxon>Pseudomonadota</taxon>
        <taxon>Alphaproteobacteria</taxon>
        <taxon>Rhodobacterales</taxon>
        <taxon>Paracoccaceae</taxon>
        <taxon>Aliiroseovarius</taxon>
    </lineage>
</organism>
<feature type="transmembrane region" description="Helical" evidence="2">
    <location>
        <begin position="20"/>
        <end position="39"/>
    </location>
</feature>
<accession>A0ABT4W0N1</accession>
<evidence type="ECO:0000256" key="1">
    <source>
        <dbReference type="SAM" id="Coils"/>
    </source>
</evidence>
<feature type="coiled-coil region" evidence="1">
    <location>
        <begin position="72"/>
        <end position="99"/>
    </location>
</feature>
<dbReference type="EMBL" id="JAQIIO010000002">
    <property type="protein sequence ID" value="MDA5093333.1"/>
    <property type="molecule type" value="Genomic_DNA"/>
</dbReference>